<dbReference type="Pfam" id="PF01799">
    <property type="entry name" value="Fer2_2"/>
    <property type="match status" value="1"/>
</dbReference>
<evidence type="ECO:0000313" key="6">
    <source>
        <dbReference type="EMBL" id="SDC43904.1"/>
    </source>
</evidence>
<dbReference type="SUPFAM" id="SSF54292">
    <property type="entry name" value="2Fe-2S ferredoxin-like"/>
    <property type="match status" value="1"/>
</dbReference>
<evidence type="ECO:0000256" key="3">
    <source>
        <dbReference type="ARBA" id="ARBA00023004"/>
    </source>
</evidence>
<keyword evidence="7" id="KW-1185">Reference proteome</keyword>
<dbReference type="Gene3D" id="1.10.150.120">
    <property type="entry name" value="[2Fe-2S]-binding domain"/>
    <property type="match status" value="1"/>
</dbReference>
<dbReference type="SUPFAM" id="SSF47741">
    <property type="entry name" value="CO dehydrogenase ISP C-domain like"/>
    <property type="match status" value="1"/>
</dbReference>
<evidence type="ECO:0000256" key="4">
    <source>
        <dbReference type="ARBA" id="ARBA00023014"/>
    </source>
</evidence>
<dbReference type="Pfam" id="PF00111">
    <property type="entry name" value="Fer2"/>
    <property type="match status" value="1"/>
</dbReference>
<sequence>MVSFSLNGHPVTLEVPEEATLLQALRGPAGLSGPRFGCGTEQCGACMVLVDGTPRCACTLAAGAVTGRAVVTVEGLGTPEAPHPLQSAFLAEQAGQCGYCLSGILVSAAALLARDPAPEEAAIRTALEPHLCRCGSHNRILRAVSRAAAEMA</sequence>
<proteinExistence type="predicted"/>
<name>A0A1G6LLA9_9PROT</name>
<protein>
    <submittedName>
        <fullName evidence="6">Nicotinate dehydrogenase subunit A</fullName>
    </submittedName>
</protein>
<keyword evidence="2" id="KW-0479">Metal-binding</keyword>
<evidence type="ECO:0000259" key="5">
    <source>
        <dbReference type="PROSITE" id="PS51085"/>
    </source>
</evidence>
<reference evidence="6 7" key="1">
    <citation type="submission" date="2016-10" db="EMBL/GenBank/DDBJ databases">
        <authorList>
            <person name="de Groot N.N."/>
        </authorList>
    </citation>
    <scope>NUCLEOTIDE SEQUENCE [LARGE SCALE GENOMIC DNA]</scope>
    <source>
        <strain evidence="6 7">CPCC 100156</strain>
    </source>
</reference>
<dbReference type="InterPro" id="IPR002888">
    <property type="entry name" value="2Fe-2S-bd"/>
</dbReference>
<dbReference type="Proteomes" id="UP000198925">
    <property type="component" value="Unassembled WGS sequence"/>
</dbReference>
<keyword evidence="3" id="KW-0408">Iron</keyword>
<dbReference type="InterPro" id="IPR036884">
    <property type="entry name" value="2Fe-2S-bd_dom_sf"/>
</dbReference>
<dbReference type="CDD" id="cd00207">
    <property type="entry name" value="fer2"/>
    <property type="match status" value="1"/>
</dbReference>
<dbReference type="STRING" id="938405.SAMN02927895_01767"/>
<gene>
    <name evidence="6" type="ORF">SAMN04487779_1001933</name>
</gene>
<evidence type="ECO:0000313" key="7">
    <source>
        <dbReference type="Proteomes" id="UP000198925"/>
    </source>
</evidence>
<dbReference type="GO" id="GO:0046872">
    <property type="term" value="F:metal ion binding"/>
    <property type="evidence" value="ECO:0007669"/>
    <property type="project" value="UniProtKB-KW"/>
</dbReference>
<dbReference type="EMBL" id="FMZX01000001">
    <property type="protein sequence ID" value="SDC43904.1"/>
    <property type="molecule type" value="Genomic_DNA"/>
</dbReference>
<keyword evidence="1" id="KW-0001">2Fe-2S</keyword>
<dbReference type="RefSeq" id="WP_090660866.1">
    <property type="nucleotide sequence ID" value="NZ_FMZX01000001.1"/>
</dbReference>
<dbReference type="InterPro" id="IPR036010">
    <property type="entry name" value="2Fe-2S_ferredoxin-like_sf"/>
</dbReference>
<dbReference type="GO" id="GO:0051537">
    <property type="term" value="F:2 iron, 2 sulfur cluster binding"/>
    <property type="evidence" value="ECO:0007669"/>
    <property type="project" value="UniProtKB-KW"/>
</dbReference>
<feature type="domain" description="2Fe-2S ferredoxin-type" evidence="5">
    <location>
        <begin position="1"/>
        <end position="76"/>
    </location>
</feature>
<organism evidence="6 7">
    <name type="scientific">Belnapia rosea</name>
    <dbReference type="NCBI Taxonomy" id="938405"/>
    <lineage>
        <taxon>Bacteria</taxon>
        <taxon>Pseudomonadati</taxon>
        <taxon>Pseudomonadota</taxon>
        <taxon>Alphaproteobacteria</taxon>
        <taxon>Acetobacterales</taxon>
        <taxon>Roseomonadaceae</taxon>
        <taxon>Belnapia</taxon>
    </lineage>
</organism>
<evidence type="ECO:0000256" key="2">
    <source>
        <dbReference type="ARBA" id="ARBA00022723"/>
    </source>
</evidence>
<evidence type="ECO:0000256" key="1">
    <source>
        <dbReference type="ARBA" id="ARBA00022714"/>
    </source>
</evidence>
<dbReference type="PROSITE" id="PS51085">
    <property type="entry name" value="2FE2S_FER_2"/>
    <property type="match status" value="1"/>
</dbReference>
<dbReference type="AlphaFoldDB" id="A0A1G6LLA9"/>
<dbReference type="InterPro" id="IPR051452">
    <property type="entry name" value="Diverse_Oxidoreductases"/>
</dbReference>
<dbReference type="PANTHER" id="PTHR44379:SF6">
    <property type="entry name" value="BLR6046 PROTEIN"/>
    <property type="match status" value="1"/>
</dbReference>
<dbReference type="PANTHER" id="PTHR44379">
    <property type="entry name" value="OXIDOREDUCTASE WITH IRON-SULFUR SUBUNIT"/>
    <property type="match status" value="1"/>
</dbReference>
<accession>A0A1G6LLA9</accession>
<dbReference type="InterPro" id="IPR001041">
    <property type="entry name" value="2Fe-2S_ferredoxin-type"/>
</dbReference>
<dbReference type="InterPro" id="IPR012675">
    <property type="entry name" value="Beta-grasp_dom_sf"/>
</dbReference>
<dbReference type="GO" id="GO:0016491">
    <property type="term" value="F:oxidoreductase activity"/>
    <property type="evidence" value="ECO:0007669"/>
    <property type="project" value="InterPro"/>
</dbReference>
<keyword evidence="4" id="KW-0411">Iron-sulfur</keyword>
<dbReference type="Gene3D" id="3.10.20.30">
    <property type="match status" value="1"/>
</dbReference>